<evidence type="ECO:0000256" key="2">
    <source>
        <dbReference type="ARBA" id="ARBA00022598"/>
    </source>
</evidence>
<dbReference type="EC" id="6.1.1.17" evidence="7"/>
<dbReference type="InterPro" id="IPR033910">
    <property type="entry name" value="GluRS_core"/>
</dbReference>
<accession>A0ABM7HGL5</accession>
<comment type="similarity">
    <text evidence="1 7">Belongs to the class-I aminoacyl-tRNA synthetase family. Glutamate--tRNA ligase type 1 subfamily.</text>
</comment>
<evidence type="ECO:0000313" key="11">
    <source>
        <dbReference type="Proteomes" id="UP000679260"/>
    </source>
</evidence>
<dbReference type="Proteomes" id="UP000679260">
    <property type="component" value="Chromosome"/>
</dbReference>
<feature type="binding site" evidence="7">
    <location>
        <position position="254"/>
    </location>
    <ligand>
        <name>ATP</name>
        <dbReference type="ChEBI" id="CHEBI:30616"/>
    </ligand>
</feature>
<dbReference type="SUPFAM" id="SSF48163">
    <property type="entry name" value="An anticodon-binding domain of class I aminoacyl-tRNA synthetases"/>
    <property type="match status" value="1"/>
</dbReference>
<dbReference type="NCBIfam" id="TIGR00464">
    <property type="entry name" value="gltX_bact"/>
    <property type="match status" value="1"/>
</dbReference>
<dbReference type="EMBL" id="AP022322">
    <property type="protein sequence ID" value="BBU36244.1"/>
    <property type="molecule type" value="Genomic_DNA"/>
</dbReference>
<feature type="domain" description="Glutamyl/glutaminyl-tRNA synthetase class Ib catalytic" evidence="8">
    <location>
        <begin position="4"/>
        <end position="319"/>
    </location>
</feature>
<keyword evidence="11" id="KW-1185">Reference proteome</keyword>
<feature type="short sequence motif" description="'HIGH' region" evidence="7">
    <location>
        <begin position="10"/>
        <end position="20"/>
    </location>
</feature>
<protein>
    <recommendedName>
        <fullName evidence="7">Glutamate--tRNA ligase</fullName>
        <ecNumber evidence="7">6.1.1.17</ecNumber>
    </recommendedName>
    <alternativeName>
        <fullName evidence="7">Glutamyl-tRNA synthetase</fullName>
        <shortName evidence="7">GluRS</shortName>
    </alternativeName>
</protein>
<feature type="binding site" evidence="7">
    <location>
        <position position="107"/>
    </location>
    <ligand>
        <name>Zn(2+)</name>
        <dbReference type="ChEBI" id="CHEBI:29105"/>
    </ligand>
</feature>
<dbReference type="InterPro" id="IPR020751">
    <property type="entry name" value="aa-tRNA-synth_I_codon-bd_sub2"/>
</dbReference>
<dbReference type="RefSeq" id="WP_213467890.1">
    <property type="nucleotide sequence ID" value="NZ_AP022322.1"/>
</dbReference>
<evidence type="ECO:0000259" key="9">
    <source>
        <dbReference type="Pfam" id="PF19269"/>
    </source>
</evidence>
<comment type="subunit">
    <text evidence="7">Monomer.</text>
</comment>
<name>A0ABM7HGL5_9FIRM</name>
<keyword evidence="3 7" id="KW-0547">Nucleotide-binding</keyword>
<comment type="catalytic activity">
    <reaction evidence="7">
        <text>tRNA(Glu) + L-glutamate + ATP = L-glutamyl-tRNA(Glu) + AMP + diphosphate</text>
        <dbReference type="Rhea" id="RHEA:23540"/>
        <dbReference type="Rhea" id="RHEA-COMP:9663"/>
        <dbReference type="Rhea" id="RHEA-COMP:9680"/>
        <dbReference type="ChEBI" id="CHEBI:29985"/>
        <dbReference type="ChEBI" id="CHEBI:30616"/>
        <dbReference type="ChEBI" id="CHEBI:33019"/>
        <dbReference type="ChEBI" id="CHEBI:78442"/>
        <dbReference type="ChEBI" id="CHEBI:78520"/>
        <dbReference type="ChEBI" id="CHEBI:456215"/>
        <dbReference type="EC" id="6.1.1.17"/>
    </reaction>
</comment>
<feature type="binding site" evidence="7">
    <location>
        <position position="134"/>
    </location>
    <ligand>
        <name>Zn(2+)</name>
        <dbReference type="ChEBI" id="CHEBI:29105"/>
    </ligand>
</feature>
<dbReference type="Pfam" id="PF19269">
    <property type="entry name" value="Anticodon_2"/>
    <property type="match status" value="1"/>
</dbReference>
<feature type="domain" description="Aminoacyl-tRNA synthetase class I anticodon-binding" evidence="9">
    <location>
        <begin position="334"/>
        <end position="487"/>
    </location>
</feature>
<keyword evidence="7" id="KW-0479">Metal-binding</keyword>
<sequence>MSSMKVRFAPSPTGPFHIGGARSALFNWLLARKEKGTFVLRIEDTDLARSTRESEENIKASLQWLGMNWDEGIDVGGDNGPYRQTERLDLYKEVTQRLLDEGKAYECYCTPEELDAVRQEQMDRGETPKYNGHCQHLDEETKAKYIAEGRKPTIRLRVPLNKTYAFDDMVRGHVSFESNGVGDFVIVKSDGIPVYNFAVVMDDHMMGITHVIRAEEHLSNTPRQMAIYEALGWEIPKFGHISLILGKDYKKMSKRHGATSVEQYKQLGYLPEALVNFLALLGWAPEGEEEFFTQDELIQAFSMDRVAKNPAVFDIDKLNHINFHYMKNLSDEELFHLCLPHLKEVGLAPDSLNQADFDRLTLFCTTFRDHISYGAQIKEYVDIFDYNKIRFDYNLLNSTLDYELDEILKMDSTSIVLDSFSDELYKLSTITPESVKGAIKSVVKSTGFKGKLVFMPIRIVLTGTMHGPDLNNIITLLGKEECLYRISCYKQWQESTQLSQNTKDVLYLSINKNN</sequence>
<evidence type="ECO:0000256" key="4">
    <source>
        <dbReference type="ARBA" id="ARBA00022840"/>
    </source>
</evidence>
<dbReference type="SUPFAM" id="SSF52374">
    <property type="entry name" value="Nucleotidylyl transferase"/>
    <property type="match status" value="1"/>
</dbReference>
<dbReference type="InterPro" id="IPR004527">
    <property type="entry name" value="Glu-tRNA-ligase_bac/mito"/>
</dbReference>
<dbReference type="PRINTS" id="PR00987">
    <property type="entry name" value="TRNASYNTHGLU"/>
</dbReference>
<comment type="function">
    <text evidence="7">Catalyzes the attachment of glutamate to tRNA(Glu) in a two-step reaction: glutamate is first activated by ATP to form Glu-AMP and then transferred to the acceptor end of tRNA(Glu).</text>
</comment>
<dbReference type="Gene3D" id="1.10.10.350">
    <property type="match status" value="1"/>
</dbReference>
<keyword evidence="6 7" id="KW-0030">Aminoacyl-tRNA synthetase</keyword>
<keyword evidence="5 7" id="KW-0648">Protein biosynthesis</keyword>
<evidence type="ECO:0000256" key="6">
    <source>
        <dbReference type="ARBA" id="ARBA00023146"/>
    </source>
</evidence>
<keyword evidence="7" id="KW-0963">Cytoplasm</keyword>
<feature type="binding site" evidence="7">
    <location>
        <position position="109"/>
    </location>
    <ligand>
        <name>Zn(2+)</name>
        <dbReference type="ChEBI" id="CHEBI:29105"/>
    </ligand>
</feature>
<keyword evidence="7" id="KW-0862">Zinc</keyword>
<evidence type="ECO:0000256" key="5">
    <source>
        <dbReference type="ARBA" id="ARBA00022917"/>
    </source>
</evidence>
<dbReference type="HAMAP" id="MF_00022">
    <property type="entry name" value="Glu_tRNA_synth_type1"/>
    <property type="match status" value="1"/>
</dbReference>
<dbReference type="PANTHER" id="PTHR43311">
    <property type="entry name" value="GLUTAMATE--TRNA LIGASE"/>
    <property type="match status" value="1"/>
</dbReference>
<dbReference type="CDD" id="cd00808">
    <property type="entry name" value="GluRS_core"/>
    <property type="match status" value="1"/>
</dbReference>
<dbReference type="InterPro" id="IPR045462">
    <property type="entry name" value="aa-tRNA-synth_I_cd-bd"/>
</dbReference>
<organism evidence="10 11">
    <name type="scientific">Veillonella orientalis</name>
    <dbReference type="NCBI Taxonomy" id="2682455"/>
    <lineage>
        <taxon>Bacteria</taxon>
        <taxon>Bacillati</taxon>
        <taxon>Bacillota</taxon>
        <taxon>Negativicutes</taxon>
        <taxon>Veillonellales</taxon>
        <taxon>Veillonellaceae</taxon>
        <taxon>Veillonella</taxon>
    </lineage>
</organism>
<reference evidence="10 11" key="1">
    <citation type="submission" date="2020-01" db="EMBL/GenBank/DDBJ databases">
        <title>Veillonella burapaensis sp. nov., anaerobic, Gram-stain-negative coccus isolated from saliva of a Thai child.</title>
        <authorList>
            <person name="Mashima I."/>
            <person name="Theodorea C."/>
            <person name="Nakazawa F."/>
            <person name="Thaweboon B."/>
            <person name="Thaweboon S."/>
            <person name="Tamai R."/>
            <person name="Kiyoura Y."/>
        </authorList>
    </citation>
    <scope>NUCLEOTIDE SEQUENCE [LARGE SCALE GENOMIC DNA]</scope>
    <source>
        <strain evidence="10 11">S12025-13</strain>
    </source>
</reference>
<feature type="short sequence motif" description="'KMSKS' region" evidence="7">
    <location>
        <begin position="251"/>
        <end position="255"/>
    </location>
</feature>
<evidence type="ECO:0000256" key="1">
    <source>
        <dbReference type="ARBA" id="ARBA00007894"/>
    </source>
</evidence>
<dbReference type="InterPro" id="IPR008925">
    <property type="entry name" value="aa_tRNA-synth_I_cd-bd_sf"/>
</dbReference>
<proteinExistence type="inferred from homology"/>
<dbReference type="InterPro" id="IPR049940">
    <property type="entry name" value="GluQ/Sye"/>
</dbReference>
<dbReference type="InterPro" id="IPR020058">
    <property type="entry name" value="Glu/Gln-tRNA-synth_Ib_cat-dom"/>
</dbReference>
<dbReference type="PANTHER" id="PTHR43311:SF2">
    <property type="entry name" value="GLUTAMATE--TRNA LIGASE, MITOCHONDRIAL-RELATED"/>
    <property type="match status" value="1"/>
</dbReference>
<evidence type="ECO:0000256" key="3">
    <source>
        <dbReference type="ARBA" id="ARBA00022741"/>
    </source>
</evidence>
<evidence type="ECO:0000313" key="10">
    <source>
        <dbReference type="EMBL" id="BBU36244.1"/>
    </source>
</evidence>
<dbReference type="PROSITE" id="PS00178">
    <property type="entry name" value="AA_TRNA_LIGASE_I"/>
    <property type="match status" value="1"/>
</dbReference>
<dbReference type="InterPro" id="IPR014729">
    <property type="entry name" value="Rossmann-like_a/b/a_fold"/>
</dbReference>
<comment type="subcellular location">
    <subcellularLocation>
        <location evidence="7">Cytoplasm</location>
    </subcellularLocation>
</comment>
<keyword evidence="4 7" id="KW-0067">ATP-binding</keyword>
<dbReference type="Pfam" id="PF00749">
    <property type="entry name" value="tRNA-synt_1c"/>
    <property type="match status" value="1"/>
</dbReference>
<dbReference type="InterPro" id="IPR000924">
    <property type="entry name" value="Glu/Gln-tRNA-synth"/>
</dbReference>
<keyword evidence="2 7" id="KW-0436">Ligase</keyword>
<comment type="cofactor">
    <cofactor evidence="7">
        <name>Zn(2+)</name>
        <dbReference type="ChEBI" id="CHEBI:29105"/>
    </cofactor>
    <text evidence="7">Binds 1 zinc ion per subunit.</text>
</comment>
<evidence type="ECO:0000256" key="7">
    <source>
        <dbReference type="HAMAP-Rule" id="MF_00022"/>
    </source>
</evidence>
<evidence type="ECO:0000259" key="8">
    <source>
        <dbReference type="Pfam" id="PF00749"/>
    </source>
</evidence>
<dbReference type="Gene3D" id="3.40.50.620">
    <property type="entry name" value="HUPs"/>
    <property type="match status" value="1"/>
</dbReference>
<gene>
    <name evidence="7" type="primary">gltX</name>
    <name evidence="10" type="ORF">VEIS1202513_07650</name>
</gene>
<dbReference type="GO" id="GO:0016874">
    <property type="term" value="F:ligase activity"/>
    <property type="evidence" value="ECO:0007669"/>
    <property type="project" value="UniProtKB-KW"/>
</dbReference>
<feature type="binding site" evidence="7">
    <location>
        <position position="136"/>
    </location>
    <ligand>
        <name>Zn(2+)</name>
        <dbReference type="ChEBI" id="CHEBI:29105"/>
    </ligand>
</feature>
<dbReference type="InterPro" id="IPR001412">
    <property type="entry name" value="aa-tRNA-synth_I_CS"/>
</dbReference>